<reference evidence="1 2" key="1">
    <citation type="submission" date="2019-02" db="EMBL/GenBank/DDBJ databases">
        <title>Draft genome sequences of novel Actinobacteria.</title>
        <authorList>
            <person name="Sahin N."/>
            <person name="Ay H."/>
            <person name="Saygin H."/>
        </authorList>
    </citation>
    <scope>NUCLEOTIDE SEQUENCE [LARGE SCALE GENOMIC DNA]</scope>
    <source>
        <strain evidence="1 2">KC201</strain>
    </source>
</reference>
<dbReference type="Proteomes" id="UP000295157">
    <property type="component" value="Unassembled WGS sequence"/>
</dbReference>
<dbReference type="RefSeq" id="WP_132329988.1">
    <property type="nucleotide sequence ID" value="NZ_SMJZ01000009.1"/>
</dbReference>
<sequence>MRSLLEALLQEAGLEAEVLPVDLNQAAAGIVSRLAVEVRPPHFAENPDVQRRARRRLLHYLEDDLGLADADPVYLATQLVDLAARRMEDFRRWGEANG</sequence>
<name>A0A4R4NLY9_9ACTN</name>
<evidence type="ECO:0000313" key="2">
    <source>
        <dbReference type="Proteomes" id="UP000295157"/>
    </source>
</evidence>
<comment type="caution">
    <text evidence="1">The sequence shown here is derived from an EMBL/GenBank/DDBJ whole genome shotgun (WGS) entry which is preliminary data.</text>
</comment>
<accession>A0A4R4NLY9</accession>
<keyword evidence="2" id="KW-1185">Reference proteome</keyword>
<gene>
    <name evidence="1" type="ORF">E1267_04330</name>
</gene>
<evidence type="ECO:0000313" key="1">
    <source>
        <dbReference type="EMBL" id="TDC10431.1"/>
    </source>
</evidence>
<dbReference type="EMBL" id="SMJZ01000009">
    <property type="protein sequence ID" value="TDC10431.1"/>
    <property type="molecule type" value="Genomic_DNA"/>
</dbReference>
<proteinExistence type="predicted"/>
<organism evidence="1 2">
    <name type="scientific">Nonomuraea longispora</name>
    <dbReference type="NCBI Taxonomy" id="1848320"/>
    <lineage>
        <taxon>Bacteria</taxon>
        <taxon>Bacillati</taxon>
        <taxon>Actinomycetota</taxon>
        <taxon>Actinomycetes</taxon>
        <taxon>Streptosporangiales</taxon>
        <taxon>Streptosporangiaceae</taxon>
        <taxon>Nonomuraea</taxon>
    </lineage>
</organism>
<protein>
    <submittedName>
        <fullName evidence="1">Uncharacterized protein</fullName>
    </submittedName>
</protein>
<dbReference type="AlphaFoldDB" id="A0A4R4NLY9"/>